<gene>
    <name evidence="2" type="ORF">PVK06_025051</name>
</gene>
<comment type="caution">
    <text evidence="2">The sequence shown here is derived from an EMBL/GenBank/DDBJ whole genome shotgun (WGS) entry which is preliminary data.</text>
</comment>
<keyword evidence="3" id="KW-1185">Reference proteome</keyword>
<proteinExistence type="predicted"/>
<name>A0ABR0PFR5_GOSAR</name>
<protein>
    <submittedName>
        <fullName evidence="2">Uncharacterized protein</fullName>
    </submittedName>
</protein>
<sequence>MNNDNSNNNKCSGFGLGSGEPSPCRPLLRPPYTVAGNRPRKSGRCWQKSVVEQRGAHAGVGGGAEGSTCCG</sequence>
<evidence type="ECO:0000256" key="1">
    <source>
        <dbReference type="SAM" id="MobiDB-lite"/>
    </source>
</evidence>
<dbReference type="EMBL" id="JARKNE010000007">
    <property type="protein sequence ID" value="KAK5820010.1"/>
    <property type="molecule type" value="Genomic_DNA"/>
</dbReference>
<accession>A0ABR0PFR5</accession>
<evidence type="ECO:0000313" key="2">
    <source>
        <dbReference type="EMBL" id="KAK5820010.1"/>
    </source>
</evidence>
<reference evidence="2 3" key="1">
    <citation type="submission" date="2023-03" db="EMBL/GenBank/DDBJ databases">
        <title>WGS of Gossypium arboreum.</title>
        <authorList>
            <person name="Yu D."/>
        </authorList>
    </citation>
    <scope>NUCLEOTIDE SEQUENCE [LARGE SCALE GENOMIC DNA]</scope>
    <source>
        <tissue evidence="2">Leaf</tissue>
    </source>
</reference>
<feature type="region of interest" description="Disordered" evidence="1">
    <location>
        <begin position="1"/>
        <end position="24"/>
    </location>
</feature>
<dbReference type="Proteomes" id="UP001358586">
    <property type="component" value="Chromosome 7"/>
</dbReference>
<organism evidence="2 3">
    <name type="scientific">Gossypium arboreum</name>
    <name type="common">Tree cotton</name>
    <name type="synonym">Gossypium nanking</name>
    <dbReference type="NCBI Taxonomy" id="29729"/>
    <lineage>
        <taxon>Eukaryota</taxon>
        <taxon>Viridiplantae</taxon>
        <taxon>Streptophyta</taxon>
        <taxon>Embryophyta</taxon>
        <taxon>Tracheophyta</taxon>
        <taxon>Spermatophyta</taxon>
        <taxon>Magnoliopsida</taxon>
        <taxon>eudicotyledons</taxon>
        <taxon>Gunneridae</taxon>
        <taxon>Pentapetalae</taxon>
        <taxon>rosids</taxon>
        <taxon>malvids</taxon>
        <taxon>Malvales</taxon>
        <taxon>Malvaceae</taxon>
        <taxon>Malvoideae</taxon>
        <taxon>Gossypium</taxon>
    </lineage>
</organism>
<evidence type="ECO:0000313" key="3">
    <source>
        <dbReference type="Proteomes" id="UP001358586"/>
    </source>
</evidence>